<feature type="transmembrane region" description="Helical" evidence="9">
    <location>
        <begin position="119"/>
        <end position="140"/>
    </location>
</feature>
<comment type="subcellular location">
    <subcellularLocation>
        <location evidence="1">Cell inner membrane</location>
        <topology evidence="1">Multi-pass membrane protein</topology>
    </subcellularLocation>
</comment>
<keyword evidence="6 9" id="KW-1133">Transmembrane helix</keyword>
<comment type="similarity">
    <text evidence="8">Belongs to the TsuA/YedE (TC 9.B.102) family.</text>
</comment>
<evidence type="ECO:0000256" key="9">
    <source>
        <dbReference type="SAM" id="Phobius"/>
    </source>
</evidence>
<keyword evidence="7 9" id="KW-0472">Membrane</keyword>
<proteinExistence type="inferred from homology"/>
<dbReference type="PANTHER" id="PTHR30574:SF1">
    <property type="entry name" value="SULPHUR TRANSPORT DOMAIN-CONTAINING PROTEIN"/>
    <property type="match status" value="1"/>
</dbReference>
<comment type="caution">
    <text evidence="10">The sequence shown here is derived from an EMBL/GenBank/DDBJ whole genome shotgun (WGS) entry which is preliminary data.</text>
</comment>
<evidence type="ECO:0000313" key="11">
    <source>
        <dbReference type="Proteomes" id="UP001429580"/>
    </source>
</evidence>
<gene>
    <name evidence="10" type="ORF">FHS82_003673</name>
</gene>
<evidence type="ECO:0000256" key="2">
    <source>
        <dbReference type="ARBA" id="ARBA00022448"/>
    </source>
</evidence>
<evidence type="ECO:0000256" key="6">
    <source>
        <dbReference type="ARBA" id="ARBA00022989"/>
    </source>
</evidence>
<keyword evidence="5 9" id="KW-0812">Transmembrane</keyword>
<protein>
    <recommendedName>
        <fullName evidence="12">YeeE/YedE family protein</fullName>
    </recommendedName>
</protein>
<evidence type="ECO:0000256" key="1">
    <source>
        <dbReference type="ARBA" id="ARBA00004429"/>
    </source>
</evidence>
<evidence type="ECO:0000256" key="8">
    <source>
        <dbReference type="ARBA" id="ARBA00035655"/>
    </source>
</evidence>
<name>A0ABX0V3V5_9HYPH</name>
<evidence type="ECO:0000256" key="5">
    <source>
        <dbReference type="ARBA" id="ARBA00022692"/>
    </source>
</evidence>
<dbReference type="RefSeq" id="WP_166955557.1">
    <property type="nucleotide sequence ID" value="NZ_JAASQI010000010.1"/>
</dbReference>
<feature type="transmembrane region" description="Helical" evidence="9">
    <location>
        <begin position="82"/>
        <end position="99"/>
    </location>
</feature>
<keyword evidence="4" id="KW-0997">Cell inner membrane</keyword>
<sequence>MTQFTPLASLAGGALIGLAAVLLMAFHGRIAGLSGILAGLLPPWAGGWGWRAGFLAGAIAAPALIVAYAGDAAVSFDSTVPAPWLVVGGLIVGIGVQLGSGCSSGHGVCGLARLSRRSIAATLIFMATTAATVFVIRHVLGGF</sequence>
<dbReference type="InterPro" id="IPR007272">
    <property type="entry name" value="Sulf_transp_TsuA/YedE"/>
</dbReference>
<evidence type="ECO:0000256" key="3">
    <source>
        <dbReference type="ARBA" id="ARBA00022475"/>
    </source>
</evidence>
<keyword evidence="11" id="KW-1185">Reference proteome</keyword>
<keyword evidence="3" id="KW-1003">Cell membrane</keyword>
<dbReference type="EMBL" id="JAASQI010000010">
    <property type="protein sequence ID" value="NIJ59812.1"/>
    <property type="molecule type" value="Genomic_DNA"/>
</dbReference>
<feature type="transmembrane region" description="Helical" evidence="9">
    <location>
        <begin position="48"/>
        <end position="70"/>
    </location>
</feature>
<evidence type="ECO:0000256" key="7">
    <source>
        <dbReference type="ARBA" id="ARBA00023136"/>
    </source>
</evidence>
<evidence type="ECO:0008006" key="12">
    <source>
        <dbReference type="Google" id="ProtNLM"/>
    </source>
</evidence>
<keyword evidence="2" id="KW-0813">Transport</keyword>
<evidence type="ECO:0000256" key="4">
    <source>
        <dbReference type="ARBA" id="ARBA00022519"/>
    </source>
</evidence>
<dbReference type="PANTHER" id="PTHR30574">
    <property type="entry name" value="INNER MEMBRANE PROTEIN YEDE"/>
    <property type="match status" value="1"/>
</dbReference>
<dbReference type="Proteomes" id="UP001429580">
    <property type="component" value="Unassembled WGS sequence"/>
</dbReference>
<accession>A0ABX0V3V5</accession>
<reference evidence="10 11" key="1">
    <citation type="submission" date="2020-03" db="EMBL/GenBank/DDBJ databases">
        <title>Genomic Encyclopedia of Type Strains, Phase IV (KMG-IV): sequencing the most valuable type-strain genomes for metagenomic binning, comparative biology and taxonomic classification.</title>
        <authorList>
            <person name="Goeker M."/>
        </authorList>
    </citation>
    <scope>NUCLEOTIDE SEQUENCE [LARGE SCALE GENOMIC DNA]</scope>
    <source>
        <strain evidence="10 11">DSM 103870</strain>
    </source>
</reference>
<evidence type="ECO:0000313" key="10">
    <source>
        <dbReference type="EMBL" id="NIJ59812.1"/>
    </source>
</evidence>
<organism evidence="10 11">
    <name type="scientific">Pseudochelatococcus lubricantis</name>
    <dbReference type="NCBI Taxonomy" id="1538102"/>
    <lineage>
        <taxon>Bacteria</taxon>
        <taxon>Pseudomonadati</taxon>
        <taxon>Pseudomonadota</taxon>
        <taxon>Alphaproteobacteria</taxon>
        <taxon>Hyphomicrobiales</taxon>
        <taxon>Chelatococcaceae</taxon>
        <taxon>Pseudochelatococcus</taxon>
    </lineage>
</organism>
<feature type="transmembrane region" description="Helical" evidence="9">
    <location>
        <begin position="6"/>
        <end position="27"/>
    </location>
</feature>